<dbReference type="CDD" id="cd00383">
    <property type="entry name" value="trans_reg_C"/>
    <property type="match status" value="1"/>
</dbReference>
<evidence type="ECO:0000256" key="2">
    <source>
        <dbReference type="ARBA" id="ARBA00022553"/>
    </source>
</evidence>
<gene>
    <name evidence="11" type="ORF">ACFYKT_12530</name>
</gene>
<dbReference type="PROSITE" id="PS50110">
    <property type="entry name" value="RESPONSE_REGULATORY"/>
    <property type="match status" value="1"/>
</dbReference>
<evidence type="ECO:0000259" key="10">
    <source>
        <dbReference type="PROSITE" id="PS51755"/>
    </source>
</evidence>
<protein>
    <submittedName>
        <fullName evidence="11">Response regulator transcription factor</fullName>
    </submittedName>
</protein>
<dbReference type="SUPFAM" id="SSF52172">
    <property type="entry name" value="CheY-like"/>
    <property type="match status" value="1"/>
</dbReference>
<evidence type="ECO:0000256" key="8">
    <source>
        <dbReference type="PROSITE-ProRule" id="PRU01091"/>
    </source>
</evidence>
<keyword evidence="4" id="KW-0805">Transcription regulation</keyword>
<dbReference type="Gene3D" id="1.10.10.10">
    <property type="entry name" value="Winged helix-like DNA-binding domain superfamily/Winged helix DNA-binding domain"/>
    <property type="match status" value="1"/>
</dbReference>
<comment type="caution">
    <text evidence="11">The sequence shown here is derived from an EMBL/GenBank/DDBJ whole genome shotgun (WGS) entry which is preliminary data.</text>
</comment>
<dbReference type="SMART" id="SM00448">
    <property type="entry name" value="REC"/>
    <property type="match status" value="1"/>
</dbReference>
<name>A0ABW6K0M5_9BACI</name>
<evidence type="ECO:0000256" key="4">
    <source>
        <dbReference type="ARBA" id="ARBA00023015"/>
    </source>
</evidence>
<comment type="caution">
    <text evidence="7">Lacks conserved residue(s) required for the propagation of feature annotation.</text>
</comment>
<evidence type="ECO:0000256" key="3">
    <source>
        <dbReference type="ARBA" id="ARBA00023012"/>
    </source>
</evidence>
<dbReference type="RefSeq" id="WP_389219950.1">
    <property type="nucleotide sequence ID" value="NZ_JBIACJ010000006.1"/>
</dbReference>
<dbReference type="InterPro" id="IPR001789">
    <property type="entry name" value="Sig_transdc_resp-reg_receiver"/>
</dbReference>
<dbReference type="PANTHER" id="PTHR48111">
    <property type="entry name" value="REGULATOR OF RPOS"/>
    <property type="match status" value="1"/>
</dbReference>
<evidence type="ECO:0000256" key="6">
    <source>
        <dbReference type="ARBA" id="ARBA00023163"/>
    </source>
</evidence>
<dbReference type="Pfam" id="PF00486">
    <property type="entry name" value="Trans_reg_C"/>
    <property type="match status" value="1"/>
</dbReference>
<evidence type="ECO:0000256" key="5">
    <source>
        <dbReference type="ARBA" id="ARBA00023125"/>
    </source>
</evidence>
<keyword evidence="12" id="KW-1185">Reference proteome</keyword>
<dbReference type="InterPro" id="IPR011006">
    <property type="entry name" value="CheY-like_superfamily"/>
</dbReference>
<feature type="domain" description="OmpR/PhoB-type" evidence="10">
    <location>
        <begin position="131"/>
        <end position="230"/>
    </location>
</feature>
<proteinExistence type="predicted"/>
<keyword evidence="5 8" id="KW-0238">DNA-binding</keyword>
<evidence type="ECO:0000256" key="7">
    <source>
        <dbReference type="PROSITE-ProRule" id="PRU00169"/>
    </source>
</evidence>
<dbReference type="InterPro" id="IPR036388">
    <property type="entry name" value="WH-like_DNA-bd_sf"/>
</dbReference>
<keyword evidence="6" id="KW-0804">Transcription</keyword>
<sequence length="234" mass="27103">MSDNKLLVIENRGKYQNSIVYNLKQSNFDVMEVQQGNLVINMIKEANPSLVVLELKLPGADGFKLCAQLKARYPTLPLIIVSSWGHNLDIVTALEMGADDFIIKPFNPLELLVRIHSVLKRASKRKKLQISDQISAGPFILESKKRRVYKNGKLIYLTEIECKLMKQFMQRINEPISKDILLDEIWGMHEGNDFRTLAVHVRRLREKIEEFPSNPEFLKTIWSFGYCFHVNENE</sequence>
<keyword evidence="2" id="KW-0597">Phosphoprotein</keyword>
<dbReference type="InterPro" id="IPR016032">
    <property type="entry name" value="Sig_transdc_resp-reg_C-effctor"/>
</dbReference>
<accession>A0ABW6K0M5</accession>
<dbReference type="SUPFAM" id="SSF46894">
    <property type="entry name" value="C-terminal effector domain of the bipartite response regulators"/>
    <property type="match status" value="1"/>
</dbReference>
<dbReference type="EMBL" id="JBIACJ010000006">
    <property type="protein sequence ID" value="MFE8697162.1"/>
    <property type="molecule type" value="Genomic_DNA"/>
</dbReference>
<reference evidence="11 12" key="1">
    <citation type="submission" date="2024-08" db="EMBL/GenBank/DDBJ databases">
        <title>Two novel Cytobacillus novel species.</title>
        <authorList>
            <person name="Liu G."/>
        </authorList>
    </citation>
    <scope>NUCLEOTIDE SEQUENCE [LARGE SCALE GENOMIC DNA]</scope>
    <source>
        <strain evidence="11 12">FJAT-53684</strain>
    </source>
</reference>
<dbReference type="InterPro" id="IPR039420">
    <property type="entry name" value="WalR-like"/>
</dbReference>
<evidence type="ECO:0000313" key="12">
    <source>
        <dbReference type="Proteomes" id="UP001601058"/>
    </source>
</evidence>
<dbReference type="Proteomes" id="UP001601058">
    <property type="component" value="Unassembled WGS sequence"/>
</dbReference>
<evidence type="ECO:0000259" key="9">
    <source>
        <dbReference type="PROSITE" id="PS50110"/>
    </source>
</evidence>
<dbReference type="Gene3D" id="3.40.50.2300">
    <property type="match status" value="1"/>
</dbReference>
<keyword evidence="3" id="KW-0902">Two-component regulatory system</keyword>
<evidence type="ECO:0000256" key="1">
    <source>
        <dbReference type="ARBA" id="ARBA00004496"/>
    </source>
</evidence>
<comment type="subcellular location">
    <subcellularLocation>
        <location evidence="1">Cytoplasm</location>
    </subcellularLocation>
</comment>
<feature type="domain" description="Response regulatory" evidence="9">
    <location>
        <begin position="5"/>
        <end position="119"/>
    </location>
</feature>
<dbReference type="PANTHER" id="PTHR48111:SF54">
    <property type="entry name" value="STAGE 0 SPORULATION PROTEIN A HOMOLOG"/>
    <property type="match status" value="1"/>
</dbReference>
<organism evidence="11 12">
    <name type="scientific">Cytobacillus mangrovibacter</name>
    <dbReference type="NCBI Taxonomy" id="3299024"/>
    <lineage>
        <taxon>Bacteria</taxon>
        <taxon>Bacillati</taxon>
        <taxon>Bacillota</taxon>
        <taxon>Bacilli</taxon>
        <taxon>Bacillales</taxon>
        <taxon>Bacillaceae</taxon>
        <taxon>Cytobacillus</taxon>
    </lineage>
</organism>
<dbReference type="InterPro" id="IPR001867">
    <property type="entry name" value="OmpR/PhoB-type_DNA-bd"/>
</dbReference>
<dbReference type="SMART" id="SM00862">
    <property type="entry name" value="Trans_reg_C"/>
    <property type="match status" value="1"/>
</dbReference>
<dbReference type="PROSITE" id="PS51755">
    <property type="entry name" value="OMPR_PHOB"/>
    <property type="match status" value="1"/>
</dbReference>
<feature type="DNA-binding region" description="OmpR/PhoB-type" evidence="8">
    <location>
        <begin position="131"/>
        <end position="230"/>
    </location>
</feature>
<dbReference type="Pfam" id="PF00072">
    <property type="entry name" value="Response_reg"/>
    <property type="match status" value="1"/>
</dbReference>
<evidence type="ECO:0000313" key="11">
    <source>
        <dbReference type="EMBL" id="MFE8697162.1"/>
    </source>
</evidence>